<reference evidence="2" key="1">
    <citation type="journal article" date="2019" name="Int. J. Syst. Evol. Microbiol.">
        <title>The Global Catalogue of Microorganisms (GCM) 10K type strain sequencing project: providing services to taxonomists for standard genome sequencing and annotation.</title>
        <authorList>
            <consortium name="The Broad Institute Genomics Platform"/>
            <consortium name="The Broad Institute Genome Sequencing Center for Infectious Disease"/>
            <person name="Wu L."/>
            <person name="Ma J."/>
        </authorList>
    </citation>
    <scope>NUCLEOTIDE SEQUENCE [LARGE SCALE GENOMIC DNA]</scope>
    <source>
        <strain evidence="2">CGMCC 1.15942</strain>
    </source>
</reference>
<comment type="caution">
    <text evidence="1">The sequence shown here is derived from an EMBL/GenBank/DDBJ whole genome shotgun (WGS) entry which is preliminary data.</text>
</comment>
<dbReference type="EMBL" id="BMKI01000002">
    <property type="protein sequence ID" value="GGC86851.1"/>
    <property type="molecule type" value="Genomic_DNA"/>
</dbReference>
<organism evidence="1 2">
    <name type="scientific">Enterococcus wangshanyuanii</name>
    <dbReference type="NCBI Taxonomy" id="2005703"/>
    <lineage>
        <taxon>Bacteria</taxon>
        <taxon>Bacillati</taxon>
        <taxon>Bacillota</taxon>
        <taxon>Bacilli</taxon>
        <taxon>Lactobacillales</taxon>
        <taxon>Enterococcaceae</taxon>
        <taxon>Enterococcus</taxon>
    </lineage>
</organism>
<evidence type="ECO:0008006" key="3">
    <source>
        <dbReference type="Google" id="ProtNLM"/>
    </source>
</evidence>
<proteinExistence type="predicted"/>
<evidence type="ECO:0000313" key="2">
    <source>
        <dbReference type="Proteomes" id="UP000630615"/>
    </source>
</evidence>
<gene>
    <name evidence="1" type="ORF">GCM10011573_15720</name>
</gene>
<keyword evidence="2" id="KW-1185">Reference proteome</keyword>
<protein>
    <recommendedName>
        <fullName evidence="3">Transposase</fullName>
    </recommendedName>
</protein>
<name>A0ABQ1NX89_9ENTE</name>
<evidence type="ECO:0000313" key="1">
    <source>
        <dbReference type="EMBL" id="GGC86851.1"/>
    </source>
</evidence>
<accession>A0ABQ1NX89</accession>
<dbReference type="Proteomes" id="UP000630615">
    <property type="component" value="Unassembled WGS sequence"/>
</dbReference>
<sequence length="60" mass="7436">MLRLLLMSWPRMILIYYQRHFTQERCFNPLKNQSKTSDRLDWFFTSAIVYNLFIFSIELV</sequence>